<dbReference type="GeneID" id="87806636"/>
<dbReference type="RefSeq" id="XP_062625911.1">
    <property type="nucleotide sequence ID" value="XM_062769927.1"/>
</dbReference>
<gene>
    <name evidence="1" type="ORF">LOC62_02G003392</name>
</gene>
<reference evidence="1" key="1">
    <citation type="submission" date="2023-10" db="EMBL/GenBank/DDBJ databases">
        <authorList>
            <person name="Noh H."/>
        </authorList>
    </citation>
    <scope>NUCLEOTIDE SEQUENCE</scope>
    <source>
        <strain evidence="1">DUCC4014</strain>
    </source>
</reference>
<proteinExistence type="predicted"/>
<name>A0AAF0Y837_9TREE</name>
<evidence type="ECO:0000313" key="1">
    <source>
        <dbReference type="EMBL" id="WOO79879.1"/>
    </source>
</evidence>
<dbReference type="Proteomes" id="UP000827549">
    <property type="component" value="Chromosome 2"/>
</dbReference>
<accession>A0AAF0Y837</accession>
<keyword evidence="2" id="KW-1185">Reference proteome</keyword>
<dbReference type="EMBL" id="CP086715">
    <property type="protein sequence ID" value="WOO79879.1"/>
    <property type="molecule type" value="Genomic_DNA"/>
</dbReference>
<sequence>MERQFERVEPLKRFKQPAGLELELEFELVELIQPIHVVPVLGSPQSQEYWTALSVGLPVLKAHRNYRPPPPSIVSSPPVAQWRADTGRCLATADADGG</sequence>
<organism evidence="1 2">
    <name type="scientific">Vanrija pseudolonga</name>
    <dbReference type="NCBI Taxonomy" id="143232"/>
    <lineage>
        <taxon>Eukaryota</taxon>
        <taxon>Fungi</taxon>
        <taxon>Dikarya</taxon>
        <taxon>Basidiomycota</taxon>
        <taxon>Agaricomycotina</taxon>
        <taxon>Tremellomycetes</taxon>
        <taxon>Trichosporonales</taxon>
        <taxon>Trichosporonaceae</taxon>
        <taxon>Vanrija</taxon>
    </lineage>
</organism>
<dbReference type="AlphaFoldDB" id="A0AAF0Y837"/>
<evidence type="ECO:0000313" key="2">
    <source>
        <dbReference type="Proteomes" id="UP000827549"/>
    </source>
</evidence>
<protein>
    <submittedName>
        <fullName evidence="1">Uncharacterized protein</fullName>
    </submittedName>
</protein>